<dbReference type="OrthoDB" id="9134227at2"/>
<gene>
    <name evidence="2" type="ORF">B7R22_17655</name>
</gene>
<evidence type="ECO:0000259" key="1">
    <source>
        <dbReference type="Pfam" id="PF09369"/>
    </source>
</evidence>
<dbReference type="Proteomes" id="UP000256541">
    <property type="component" value="Unassembled WGS sequence"/>
</dbReference>
<dbReference type="InterPro" id="IPR018973">
    <property type="entry name" value="MZB"/>
</dbReference>
<dbReference type="InterPro" id="IPR047721">
    <property type="entry name" value="DrmB"/>
</dbReference>
<dbReference type="Pfam" id="PF09369">
    <property type="entry name" value="MZB"/>
    <property type="match status" value="1"/>
</dbReference>
<feature type="domain" description="MrfA-like Zn-binding" evidence="1">
    <location>
        <begin position="468"/>
        <end position="567"/>
    </location>
</feature>
<comment type="caution">
    <text evidence="2">The sequence shown here is derived from an EMBL/GenBank/DDBJ whole genome shotgun (WGS) entry which is preliminary data.</text>
</comment>
<name>A0A3E0VQS3_9MICO</name>
<reference evidence="2 3" key="1">
    <citation type="submission" date="2017-04" db="EMBL/GenBank/DDBJ databases">
        <title>Comparative genome analysis of Subtercola boreus.</title>
        <authorList>
            <person name="Cho Y.-J."/>
            <person name="Cho A."/>
            <person name="Kim O.-S."/>
            <person name="Lee J.-I."/>
        </authorList>
    </citation>
    <scope>NUCLEOTIDE SEQUENCE [LARGE SCALE GENOMIC DNA]</scope>
    <source>
        <strain evidence="2 3">P27479</strain>
    </source>
</reference>
<evidence type="ECO:0000313" key="2">
    <source>
        <dbReference type="EMBL" id="RFA11808.1"/>
    </source>
</evidence>
<proteinExistence type="predicted"/>
<protein>
    <recommendedName>
        <fullName evidence="1">MrfA-like Zn-binding domain-containing protein</fullName>
    </recommendedName>
</protein>
<dbReference type="EMBL" id="NBXB01000048">
    <property type="protein sequence ID" value="RFA11808.1"/>
    <property type="molecule type" value="Genomic_DNA"/>
</dbReference>
<accession>A0A3E0VQS3</accession>
<sequence>MQKIKHDLRLSETVSPFGVGAIVDIRGESLIAPDTSWWDRKTAPEIHCDRLVDQLLQPGRQRPVLRQAPTHAGHAGQDTATLPYWRFPAWRFCERCLKLSRLTGTSKGKFRNRCECGGALVPMRYVMVCKSGSHVQDVPWFKWAHRGHDKGVTEEVRVCRAYKELRFVRSSSSGEGLASLRVVCDGCKRSRPLSELLGEGTLQRAGIRCAGRQPWEPEDSVLQPCEAELVAVQRGATGNYMAERISALDIPEEKPHSQELVDRVRAHDYFQRLVDDNGGPKSEMIAGWIAEEIGLDADAVLQIALVNESATDTGIHVLKEGEWAAFLKKVATGKDRTVGDFVVDGWSSAELIDAGPPHLRQILAGIGQVQRVREVRALKGFRRHSASADFISADLGRDPKQRQIYPSLELFGEGIFLQFDEEALAAWENRADVQARARILRDRREQLDWALSRLDDPEPRFIALHTIAHLLMRRLAFASGYSSASLQERIYARSDRPDKMAGILIYTAAGDAQGTLGGLVRLGAPHLLMPLLLAALDDADVCSNDPVCIESDRQGSSQLNLSACHGCALVSETSCETGNRLLDRQLVLGGREVTGLMGGVLQPLRASLGAD</sequence>
<dbReference type="NCBIfam" id="NF038324">
    <property type="entry name" value="DrmB_fam"/>
    <property type="match status" value="1"/>
</dbReference>
<organism evidence="2 3">
    <name type="scientific">Subtercola boreus</name>
    <dbReference type="NCBI Taxonomy" id="120213"/>
    <lineage>
        <taxon>Bacteria</taxon>
        <taxon>Bacillati</taxon>
        <taxon>Actinomycetota</taxon>
        <taxon>Actinomycetes</taxon>
        <taxon>Micrococcales</taxon>
        <taxon>Microbacteriaceae</taxon>
        <taxon>Subtercola</taxon>
    </lineage>
</organism>
<evidence type="ECO:0000313" key="3">
    <source>
        <dbReference type="Proteomes" id="UP000256541"/>
    </source>
</evidence>
<dbReference type="AlphaFoldDB" id="A0A3E0VQS3"/>